<reference evidence="3" key="1">
    <citation type="submission" date="2022-10" db="EMBL/GenBank/DDBJ databases">
        <title>The complete genomes of actinobacterial strains from the NBC collection.</title>
        <authorList>
            <person name="Joergensen T.S."/>
            <person name="Alvarez Arevalo M."/>
            <person name="Sterndorff E.B."/>
            <person name="Faurdal D."/>
            <person name="Vuksanovic O."/>
            <person name="Mourched A.-S."/>
            <person name="Charusanti P."/>
            <person name="Shaw S."/>
            <person name="Blin K."/>
            <person name="Weber T."/>
        </authorList>
    </citation>
    <scope>NUCLEOTIDE SEQUENCE</scope>
    <source>
        <strain evidence="3">NBC_00148</strain>
    </source>
</reference>
<dbReference type="Pfam" id="PF26340">
    <property type="entry name" value="DNA-SBD_ScoMcrA"/>
    <property type="match status" value="1"/>
</dbReference>
<protein>
    <submittedName>
        <fullName evidence="3">HNH endonuclease</fullName>
    </submittedName>
</protein>
<gene>
    <name evidence="3" type="ORF">OG222_24030</name>
</gene>
<evidence type="ECO:0000256" key="1">
    <source>
        <dbReference type="SAM" id="MobiDB-lite"/>
    </source>
</evidence>
<dbReference type="InterPro" id="IPR003615">
    <property type="entry name" value="HNH_nuc"/>
</dbReference>
<name>A0AAU1LXC5_9ACTN</name>
<feature type="domain" description="HNH nuclease" evidence="2">
    <location>
        <begin position="400"/>
        <end position="457"/>
    </location>
</feature>
<keyword evidence="3" id="KW-0378">Hydrolase</keyword>
<sequence length="507" mass="57135">MKTESVVTLPGMGDAEFRGLGGSSAHFSRDVGVQWVLQPRGTARVRGPQHFRHSVREGVRLSDYEHVLGSDRDALKQLFPAGVARLWGSTPPVRERSAKVTALEERRVGDEVLFYAGKKFVAKARILDLLRNRPLAKAVWGEDEDRQTWEHIMALGDVTEFELPAEPVLRELRVPVPLRSLTLVHAEERRRLLEMSDPAMSSRPERSSPRPEPVPTLNREALFRSLSSLKTHIKDERPSRHKPITLLWAIGRLAAQQERMVGWETFRGEVAPLLQDFGLPDSKVTPEYPFWHLRSSGLWSVEGIDQSSTPTPSQLAASRARAGLTADAARVLRRSLARAEAIGLLCSRYLGDVDRDELLERVGLAGYTRASGEQPDSGRRGGSAPRRPVTSSQPDRDQRLVEQIKVMYGHECQVCGSRVETRYSHYSEAAHIRGLGRPHEGPDELANLLCLCPNHHVEFDRLAIYIDEDWAVRRNSTGVVEYQLKLHADHVVEQEYLRYHRGLCGRL</sequence>
<dbReference type="AlphaFoldDB" id="A0AAU1LXC5"/>
<organism evidence="3">
    <name type="scientific">Streptomyces sp. NBC_00148</name>
    <dbReference type="NCBI Taxonomy" id="2903626"/>
    <lineage>
        <taxon>Bacteria</taxon>
        <taxon>Bacillati</taxon>
        <taxon>Actinomycetota</taxon>
        <taxon>Actinomycetes</taxon>
        <taxon>Kitasatosporales</taxon>
        <taxon>Streptomycetaceae</taxon>
        <taxon>Streptomyces</taxon>
    </lineage>
</organism>
<dbReference type="Pfam" id="PF13391">
    <property type="entry name" value="HNH_2"/>
    <property type="match status" value="1"/>
</dbReference>
<keyword evidence="3" id="KW-0540">Nuclease</keyword>
<accession>A0AAU1LXC5</accession>
<keyword evidence="3" id="KW-0255">Endonuclease</keyword>
<evidence type="ECO:0000313" key="3">
    <source>
        <dbReference type="EMBL" id="WTQ75978.1"/>
    </source>
</evidence>
<feature type="region of interest" description="Disordered" evidence="1">
    <location>
        <begin position="194"/>
        <end position="217"/>
    </location>
</feature>
<dbReference type="GO" id="GO:0004519">
    <property type="term" value="F:endonuclease activity"/>
    <property type="evidence" value="ECO:0007669"/>
    <property type="project" value="UniProtKB-KW"/>
</dbReference>
<evidence type="ECO:0000259" key="2">
    <source>
        <dbReference type="SMART" id="SM00507"/>
    </source>
</evidence>
<dbReference type="SMART" id="SM00507">
    <property type="entry name" value="HNHc"/>
    <property type="match status" value="1"/>
</dbReference>
<dbReference type="CDD" id="cd00085">
    <property type="entry name" value="HNHc"/>
    <property type="match status" value="1"/>
</dbReference>
<dbReference type="REBASE" id="798852">
    <property type="entry name" value="Ssp148ORF24030P"/>
</dbReference>
<feature type="region of interest" description="Disordered" evidence="1">
    <location>
        <begin position="369"/>
        <end position="396"/>
    </location>
</feature>
<dbReference type="InterPro" id="IPR058813">
    <property type="entry name" value="DNA-SBD_ScoMcrA"/>
</dbReference>
<dbReference type="EMBL" id="CP108169">
    <property type="protein sequence ID" value="WTQ75978.1"/>
    <property type="molecule type" value="Genomic_DNA"/>
</dbReference>
<proteinExistence type="predicted"/>